<dbReference type="EMBL" id="JAPQEX020000001">
    <property type="protein sequence ID" value="MDG1640682.1"/>
    <property type="molecule type" value="Genomic_DNA"/>
</dbReference>
<feature type="transmembrane region" description="Helical" evidence="1">
    <location>
        <begin position="287"/>
        <end position="306"/>
    </location>
</feature>
<keyword evidence="1" id="KW-0812">Transmembrane</keyword>
<feature type="transmembrane region" description="Helical" evidence="1">
    <location>
        <begin position="224"/>
        <end position="245"/>
    </location>
</feature>
<sequence length="434" mass="46588">MNISMIVILSIVISIALGYRTKINTGLFAIVFAYLIGCFLLDMKAGEVIKTWPISIFFVIFAVSLFYNFALINGTLEKLAMHLLYLCRHFPKFLPLVIYFAATFVASLGAGFFTVLAFFAPLTLLLCRKTGMNKLVAAVAVNYGALGGANFMTSASGVVFRGLIDNAGYSANSFIYASSIFLVSFLLPIVVILLLIFLTNRGNQGITGSLQVEKPDAFDSKQKLNLLLIFAMLLVVLAFPVMHLIMPDSANIKFINARVDVGLVSIVFAVISLFLKLGDEKKAIALVPWNTLIMICGVGMLIQIAIKAGTIDMLASWVGSSLPATVVPFALAIIGGMMSFFSSTLGVVCPALFPIIPSIAASTGINAMVLFTATVIGAQATAISPFSSGGSLLLGSCSEDKERNELFPTLLFKAVPMCVFFALLSVAIMMIFFN</sequence>
<keyword evidence="1" id="KW-0472">Membrane</keyword>
<protein>
    <submittedName>
        <fullName evidence="3">SLC13 family permease</fullName>
    </submittedName>
</protein>
<evidence type="ECO:0000256" key="1">
    <source>
        <dbReference type="SAM" id="Phobius"/>
    </source>
</evidence>
<dbReference type="InterPro" id="IPR009827">
    <property type="entry name" value="MatC_N"/>
</dbReference>
<feature type="transmembrane region" description="Helical" evidence="1">
    <location>
        <begin position="365"/>
        <end position="386"/>
    </location>
</feature>
<dbReference type="Pfam" id="PF07158">
    <property type="entry name" value="MatC_N"/>
    <property type="match status" value="1"/>
</dbReference>
<organism evidence="3 4">
    <name type="scientific">Klebsiella huaxiensis</name>
    <dbReference type="NCBI Taxonomy" id="2153354"/>
    <lineage>
        <taxon>Bacteria</taxon>
        <taxon>Pseudomonadati</taxon>
        <taxon>Pseudomonadota</taxon>
        <taxon>Gammaproteobacteria</taxon>
        <taxon>Enterobacterales</taxon>
        <taxon>Enterobacteriaceae</taxon>
        <taxon>Klebsiella/Raoultella group</taxon>
        <taxon>Klebsiella</taxon>
    </lineage>
</organism>
<feature type="transmembrane region" description="Helical" evidence="1">
    <location>
        <begin position="52"/>
        <end position="76"/>
    </location>
</feature>
<dbReference type="RefSeq" id="WP_112217089.1">
    <property type="nucleotide sequence ID" value="NZ_CABGGQ010000011.1"/>
</dbReference>
<dbReference type="Proteomes" id="UP001075001">
    <property type="component" value="Unassembled WGS sequence"/>
</dbReference>
<evidence type="ECO:0000259" key="2">
    <source>
        <dbReference type="Pfam" id="PF07158"/>
    </source>
</evidence>
<feature type="domain" description="Dicarboxylate carrier MatC N-terminal" evidence="2">
    <location>
        <begin position="1"/>
        <end position="149"/>
    </location>
</feature>
<feature type="transmembrane region" description="Helical" evidence="1">
    <location>
        <begin position="96"/>
        <end position="123"/>
    </location>
</feature>
<feature type="transmembrane region" description="Helical" evidence="1">
    <location>
        <begin position="28"/>
        <end position="45"/>
    </location>
</feature>
<evidence type="ECO:0000313" key="4">
    <source>
        <dbReference type="Proteomes" id="UP001075001"/>
    </source>
</evidence>
<keyword evidence="4" id="KW-1185">Reference proteome</keyword>
<feature type="transmembrane region" description="Helical" evidence="1">
    <location>
        <begin position="257"/>
        <end position="275"/>
    </location>
</feature>
<name>A0ABT6EAD4_9ENTR</name>
<proteinExistence type="predicted"/>
<feature type="transmembrane region" description="Helical" evidence="1">
    <location>
        <begin position="173"/>
        <end position="198"/>
    </location>
</feature>
<feature type="transmembrane region" description="Helical" evidence="1">
    <location>
        <begin position="135"/>
        <end position="153"/>
    </location>
</feature>
<accession>A0ABT6EAD4</accession>
<reference evidence="3" key="1">
    <citation type="submission" date="2023-03" db="EMBL/GenBank/DDBJ databases">
        <title>identification of new KPC variant in Klebsiella huaxiensis from the Hospital Sewage Samples in China.</title>
        <authorList>
            <person name="Wu Y."/>
        </authorList>
    </citation>
    <scope>NUCLEOTIDE SEQUENCE</scope>
    <source>
        <strain evidence="3">ZR-9</strain>
    </source>
</reference>
<gene>
    <name evidence="3" type="ORF">OXR69_002040</name>
</gene>
<evidence type="ECO:0000313" key="3">
    <source>
        <dbReference type="EMBL" id="MDG1640682.1"/>
    </source>
</evidence>
<feature type="transmembrane region" description="Helical" evidence="1">
    <location>
        <begin position="406"/>
        <end position="433"/>
    </location>
</feature>
<keyword evidence="1" id="KW-1133">Transmembrane helix</keyword>
<comment type="caution">
    <text evidence="3">The sequence shown here is derived from an EMBL/GenBank/DDBJ whole genome shotgun (WGS) entry which is preliminary data.</text>
</comment>